<evidence type="ECO:0000256" key="1">
    <source>
        <dbReference type="SAM" id="MobiDB-lite"/>
    </source>
</evidence>
<evidence type="ECO:0000313" key="3">
    <source>
        <dbReference type="Proteomes" id="UP000663861"/>
    </source>
</evidence>
<evidence type="ECO:0000313" key="2">
    <source>
        <dbReference type="EMBL" id="CAE6487766.1"/>
    </source>
</evidence>
<sequence>MGKPSSSVYSGRYRAASTVLSAITAFLPFLSPPTASFAAILDQIVNGAQEIMNITQVCSSALTYAAAVHLVVKKSKRRELVDFGNYVGKMISQLVTALQNDRLARQPEVRENLEELQKIMCTILDHMSRTSSGGWFSLIRRLLFPEEPNIVLMRQRLDDRLRVFQLGAFIELLSRGANPLSSGTANAPEPNRTQTPEPPHSPHLSAHSHPLSRGMQVTREVEQPRNILRLSPGSEPHGLRLDAQRARFRHIPVTVASIPSLEPEELIAASLNVDSLRRSLRHHRSLIKKMELATALDSLSVLLARTGRTREALETSQESAELYRSRWSLQLLSIVYLSCWPGQGGLVKP</sequence>
<name>A0A8H3CKJ8_9AGAM</name>
<feature type="compositionally biased region" description="Polar residues" evidence="1">
    <location>
        <begin position="179"/>
        <end position="195"/>
    </location>
</feature>
<dbReference type="AlphaFoldDB" id="A0A8H3CKJ8"/>
<feature type="region of interest" description="Disordered" evidence="1">
    <location>
        <begin position="179"/>
        <end position="218"/>
    </location>
</feature>
<protein>
    <submittedName>
        <fullName evidence="2">Uncharacterized protein</fullName>
    </submittedName>
</protein>
<comment type="caution">
    <text evidence="2">The sequence shown here is derived from an EMBL/GenBank/DDBJ whole genome shotgun (WGS) entry which is preliminary data.</text>
</comment>
<dbReference type="EMBL" id="CAJMWY010002368">
    <property type="protein sequence ID" value="CAE6487766.1"/>
    <property type="molecule type" value="Genomic_DNA"/>
</dbReference>
<dbReference type="Proteomes" id="UP000663861">
    <property type="component" value="Unassembled WGS sequence"/>
</dbReference>
<organism evidence="2 3">
    <name type="scientific">Rhizoctonia solani</name>
    <dbReference type="NCBI Taxonomy" id="456999"/>
    <lineage>
        <taxon>Eukaryota</taxon>
        <taxon>Fungi</taxon>
        <taxon>Dikarya</taxon>
        <taxon>Basidiomycota</taxon>
        <taxon>Agaricomycotina</taxon>
        <taxon>Agaricomycetes</taxon>
        <taxon>Cantharellales</taxon>
        <taxon>Ceratobasidiaceae</taxon>
        <taxon>Rhizoctonia</taxon>
    </lineage>
</organism>
<gene>
    <name evidence="2" type="ORF">RDB_LOCUS107346</name>
</gene>
<feature type="compositionally biased region" description="Low complexity" evidence="1">
    <location>
        <begin position="202"/>
        <end position="212"/>
    </location>
</feature>
<proteinExistence type="predicted"/>
<reference evidence="2" key="1">
    <citation type="submission" date="2021-01" db="EMBL/GenBank/DDBJ databases">
        <authorList>
            <person name="Kaushik A."/>
        </authorList>
    </citation>
    <scope>NUCLEOTIDE SEQUENCE</scope>
    <source>
        <strain evidence="2">AG4-RS23</strain>
    </source>
</reference>
<accession>A0A8H3CKJ8</accession>